<feature type="compositionally biased region" description="Low complexity" evidence="1">
    <location>
        <begin position="229"/>
        <end position="240"/>
    </location>
</feature>
<feature type="compositionally biased region" description="Polar residues" evidence="1">
    <location>
        <begin position="648"/>
        <end position="658"/>
    </location>
</feature>
<sequence>MEFFSNFSSVRFFSRIRPPRPPSPSRSRAPPLFHRKLLVHALIIHPAVSPPCADARPTFARGCGPASSSHRRRGRLPRHLLRHAGHLVLLRLSVAAAAGRRQLPHLGWLWPHRRRREGQSGGGFGFLSPKFNSSPNLTVDVATTDHRGTLSLSRVLACYSRQPATAIVSVLGPRTSHVVGTVQLHSSAGAHADRRTRVFPAHKPAPCNVVVIDEDDDGDVIIMEHAAARESASAAAAPGSEARKGGGSSGDVINEDEKDGTRGDKAGPSMSRASGSPVAMTPGRGSPRNRYGFDCSYDSSESNLTKGWDSDTDDGSDCEILDDTAGTAWEMWETAASRKKPPHGVDECEDGGCYCIHVIAASKYGSQNSSDSTKESHGHAQSSSGTEKDVHGPSVPNTEECSNGDFSSINGKERAQNRNDSGKDIPTECHLNDNISRSFSDARKEGLQNNTGRSKDHHDQFSAPNVKECSMVGSEKASRGVQLPRPDESSAYNFTPANRFFSGISSVDRNDGSPPIFVSTPEKVDGKYLKMYIHKRIHHHLKLPTTQIFILLKIMVWPREPKSPWPRRESKLHRRRHGTSLSSASTLRTALLPSPRTVPPRAGGSAAASSQPPSHARGSIVVALSLGWARTPIREQIRPSLRPVPERTQPTAKSNNASPFPRLCSPSPVHARAARTMTSQDVLLPEQGCCICIIVRVLVVVGLVFGFGIHTRGFHKLTSIMHMQDAYCPGVGSSFRGYNHFVPPPLLQDLGPGCGPIRALSRSRVSMELDELSPPSSVIFIACCILVLFEPII</sequence>
<gene>
    <name evidence="2" type="ORF">Zm00014a_027118</name>
</gene>
<feature type="region of interest" description="Disordered" evidence="1">
    <location>
        <begin position="229"/>
        <end position="294"/>
    </location>
</feature>
<feature type="region of interest" description="Disordered" evidence="1">
    <location>
        <begin position="563"/>
        <end position="614"/>
    </location>
</feature>
<reference evidence="2" key="1">
    <citation type="journal article" date="2018" name="Nat. Genet.">
        <title>Extensive intraspecific gene order and gene structural variations between Mo17 and other maize genomes.</title>
        <authorList>
            <person name="Sun S."/>
            <person name="Zhou Y."/>
            <person name="Chen J."/>
            <person name="Shi J."/>
            <person name="Zhao H."/>
            <person name="Zhao H."/>
            <person name="Song W."/>
            <person name="Zhang M."/>
            <person name="Cui Y."/>
            <person name="Dong X."/>
            <person name="Liu H."/>
            <person name="Ma X."/>
            <person name="Jiao Y."/>
            <person name="Wang B."/>
            <person name="Wei X."/>
            <person name="Stein J.C."/>
            <person name="Glaubitz J.C."/>
            <person name="Lu F."/>
            <person name="Yu G."/>
            <person name="Liang C."/>
            <person name="Fengler K."/>
            <person name="Li B."/>
            <person name="Rafalski A."/>
            <person name="Schnable P.S."/>
            <person name="Ware D.H."/>
            <person name="Buckler E.S."/>
            <person name="Lai J."/>
        </authorList>
    </citation>
    <scope>NUCLEOTIDE SEQUENCE [LARGE SCALE GENOMIC DNA]</scope>
    <source>
        <tissue evidence="2">Seedling</tissue>
    </source>
</reference>
<dbReference type="PANTHER" id="PTHR36753:SF2">
    <property type="entry name" value="TRANSMEMBRANE PROTEIN"/>
    <property type="match status" value="1"/>
</dbReference>
<comment type="caution">
    <text evidence="2">The sequence shown here is derived from an EMBL/GenBank/DDBJ whole genome shotgun (WGS) entry which is preliminary data.</text>
</comment>
<dbReference type="Proteomes" id="UP000251960">
    <property type="component" value="Chromosome 5"/>
</dbReference>
<feature type="region of interest" description="Disordered" evidence="1">
    <location>
        <begin position="443"/>
        <end position="462"/>
    </location>
</feature>
<organism evidence="2">
    <name type="scientific">Zea mays</name>
    <name type="common">Maize</name>
    <dbReference type="NCBI Taxonomy" id="4577"/>
    <lineage>
        <taxon>Eukaryota</taxon>
        <taxon>Viridiplantae</taxon>
        <taxon>Streptophyta</taxon>
        <taxon>Embryophyta</taxon>
        <taxon>Tracheophyta</taxon>
        <taxon>Spermatophyta</taxon>
        <taxon>Magnoliopsida</taxon>
        <taxon>Liliopsida</taxon>
        <taxon>Poales</taxon>
        <taxon>Poaceae</taxon>
        <taxon>PACMAD clade</taxon>
        <taxon>Panicoideae</taxon>
        <taxon>Andropogonodae</taxon>
        <taxon>Andropogoneae</taxon>
        <taxon>Tripsacinae</taxon>
        <taxon>Zea</taxon>
    </lineage>
</organism>
<name>A0A3L6EHU5_MAIZE</name>
<protein>
    <submittedName>
        <fullName evidence="2">Uncharacterized protein</fullName>
    </submittedName>
</protein>
<feature type="compositionally biased region" description="Basic and acidic residues" evidence="1">
    <location>
        <begin position="411"/>
        <end position="431"/>
    </location>
</feature>
<feature type="region of interest" description="Disordered" evidence="1">
    <location>
        <begin position="366"/>
        <end position="432"/>
    </location>
</feature>
<feature type="compositionally biased region" description="Polar residues" evidence="1">
    <location>
        <begin position="395"/>
        <end position="410"/>
    </location>
</feature>
<dbReference type="EMBL" id="NCVQ01000006">
    <property type="protein sequence ID" value="PWZ20629.1"/>
    <property type="molecule type" value="Genomic_DNA"/>
</dbReference>
<evidence type="ECO:0000256" key="1">
    <source>
        <dbReference type="SAM" id="MobiDB-lite"/>
    </source>
</evidence>
<evidence type="ECO:0000313" key="2">
    <source>
        <dbReference type="EMBL" id="PWZ20629.1"/>
    </source>
</evidence>
<dbReference type="PANTHER" id="PTHR36753">
    <property type="entry name" value="TRANSMEMBRANE PROTEIN"/>
    <property type="match status" value="1"/>
</dbReference>
<proteinExistence type="predicted"/>
<dbReference type="AlphaFoldDB" id="A0A3L6EHU5"/>
<feature type="region of interest" description="Disordered" evidence="1">
    <location>
        <begin position="643"/>
        <end position="663"/>
    </location>
</feature>
<feature type="compositionally biased region" description="Low complexity" evidence="1">
    <location>
        <begin position="599"/>
        <end position="614"/>
    </location>
</feature>
<accession>A0A3L6EHU5</accession>
<dbReference type="ExpressionAtlas" id="A0A3L6EHU5">
    <property type="expression patterns" value="baseline and differential"/>
</dbReference>
<feature type="compositionally biased region" description="Low complexity" evidence="1">
    <location>
        <begin position="579"/>
        <end position="592"/>
    </location>
</feature>